<reference evidence="2 6" key="1">
    <citation type="submission" date="2015-09" db="EMBL/GenBank/DDBJ databases">
        <authorList>
            <consortium name="Pathogen Informatics"/>
        </authorList>
    </citation>
    <scope>NUCLEOTIDE SEQUENCE [LARGE SCALE GENOMIC DNA]</scope>
    <source>
        <strain evidence="2 6">2789STDY5834948</strain>
    </source>
</reference>
<keyword evidence="1" id="KW-0472">Membrane</keyword>
<dbReference type="RefSeq" id="WP_024986808.1">
    <property type="nucleotide sequence ID" value="NZ_CAJSZN010000002.1"/>
</dbReference>
<protein>
    <recommendedName>
        <fullName evidence="10">Transmembrane protein</fullName>
    </recommendedName>
</protein>
<reference evidence="5 9" key="3">
    <citation type="submission" date="2020-04" db="EMBL/GenBank/DDBJ databases">
        <title>Complete Genomes and Methylome analysis of CBBP consortium that reverse antibiotic-induced susceptibility to vancomycin-resistant Enterococcus faecium infection.</title>
        <authorList>
            <person name="Fomenkov A."/>
            <person name="Zhang Z."/>
            <person name="Pamer E."/>
            <person name="Roberts R.J."/>
        </authorList>
    </citation>
    <scope>NUCLEOTIDE SEQUENCE [LARGE SCALE GENOMIC DNA]</scope>
    <source>
        <strain evidence="9">CBBP</strain>
        <strain evidence="5">CBBP-1</strain>
    </source>
</reference>
<name>A0A174PPF3_PARDI</name>
<evidence type="ECO:0008006" key="10">
    <source>
        <dbReference type="Google" id="ProtNLM"/>
    </source>
</evidence>
<reference evidence="7 8" key="2">
    <citation type="journal article" date="2019" name="Nat. Med.">
        <title>A library of human gut bacterial isolates paired with longitudinal multiomics data enables mechanistic microbiome research.</title>
        <authorList>
            <person name="Poyet M."/>
            <person name="Groussin M."/>
            <person name="Gibbons S.M."/>
            <person name="Avila-Pacheco J."/>
            <person name="Jiang X."/>
            <person name="Kearney S.M."/>
            <person name="Perrotta A.R."/>
            <person name="Berdy B."/>
            <person name="Zhao S."/>
            <person name="Lieberman T.D."/>
            <person name="Swanson P.K."/>
            <person name="Smith M."/>
            <person name="Roesemann S."/>
            <person name="Alexander J.E."/>
            <person name="Rich S.A."/>
            <person name="Livny J."/>
            <person name="Vlamakis H."/>
            <person name="Clish C."/>
            <person name="Bullock K."/>
            <person name="Deik A."/>
            <person name="Scott J."/>
            <person name="Pierce K.A."/>
            <person name="Xavier R.J."/>
            <person name="Alm E.J."/>
        </authorList>
    </citation>
    <scope>NUCLEOTIDE SEQUENCE [LARGE SCALE GENOMIC DNA]</scope>
    <source>
        <strain evidence="4 8">BIOML-A10</strain>
        <strain evidence="3 7">BIOML-A11</strain>
    </source>
</reference>
<evidence type="ECO:0000256" key="1">
    <source>
        <dbReference type="SAM" id="Phobius"/>
    </source>
</evidence>
<dbReference type="EMBL" id="WKMX01000001">
    <property type="protein sequence ID" value="MRZ04640.1"/>
    <property type="molecule type" value="Genomic_DNA"/>
</dbReference>
<dbReference type="Proteomes" id="UP000501982">
    <property type="component" value="Chromosome"/>
</dbReference>
<accession>A0A174PPF3</accession>
<evidence type="ECO:0000313" key="9">
    <source>
        <dbReference type="Proteomes" id="UP000501982"/>
    </source>
</evidence>
<dbReference type="Proteomes" id="UP000450599">
    <property type="component" value="Unassembled WGS sequence"/>
</dbReference>
<dbReference type="OrthoDB" id="1039598at2"/>
<dbReference type="EMBL" id="CP051672">
    <property type="protein sequence ID" value="QJE27472.1"/>
    <property type="molecule type" value="Genomic_DNA"/>
</dbReference>
<feature type="transmembrane region" description="Helical" evidence="1">
    <location>
        <begin position="119"/>
        <end position="139"/>
    </location>
</feature>
<proteinExistence type="predicted"/>
<evidence type="ECO:0000313" key="4">
    <source>
        <dbReference type="EMBL" id="MRZ04640.1"/>
    </source>
</evidence>
<evidence type="ECO:0000313" key="8">
    <source>
        <dbReference type="Proteomes" id="UP000471216"/>
    </source>
</evidence>
<sequence length="152" mass="18723">MKKGIKKTDNYFEQVKQRANRTNYRYYFFDYLYFKGEVWGKKKGRMSGFILLCWYWWWIVVLPSNFILIDSVPQWSSLRLGYLGAMFLLICVFILARYRKARVQALLNHYRRSKHVSAVQVYFLYLLPFVLFFLETWLFDEWGWTDCVRWNE</sequence>
<feature type="transmembrane region" description="Helical" evidence="1">
    <location>
        <begin position="80"/>
        <end position="98"/>
    </location>
</feature>
<organism evidence="2 6">
    <name type="scientific">Parabacteroides distasonis</name>
    <dbReference type="NCBI Taxonomy" id="823"/>
    <lineage>
        <taxon>Bacteria</taxon>
        <taxon>Pseudomonadati</taxon>
        <taxon>Bacteroidota</taxon>
        <taxon>Bacteroidia</taxon>
        <taxon>Bacteroidales</taxon>
        <taxon>Tannerellaceae</taxon>
        <taxon>Parabacteroides</taxon>
    </lineage>
</organism>
<keyword evidence="1" id="KW-1133">Transmembrane helix</keyword>
<dbReference type="Proteomes" id="UP000471216">
    <property type="component" value="Unassembled WGS sequence"/>
</dbReference>
<evidence type="ECO:0000313" key="6">
    <source>
        <dbReference type="Proteomes" id="UP000095332"/>
    </source>
</evidence>
<dbReference type="AlphaFoldDB" id="A0A174PPF3"/>
<dbReference type="EMBL" id="CZBM01000001">
    <property type="protein sequence ID" value="CUP63164.1"/>
    <property type="molecule type" value="Genomic_DNA"/>
</dbReference>
<dbReference type="Proteomes" id="UP000095332">
    <property type="component" value="Unassembled WGS sequence"/>
</dbReference>
<evidence type="ECO:0000313" key="7">
    <source>
        <dbReference type="Proteomes" id="UP000450599"/>
    </source>
</evidence>
<evidence type="ECO:0000313" key="3">
    <source>
        <dbReference type="EMBL" id="MRY82687.1"/>
    </source>
</evidence>
<gene>
    <name evidence="2" type="ORF">ERS852560_00461</name>
    <name evidence="4" type="ORF">GKD54_00090</name>
    <name evidence="3" type="ORF">GKD58_00090</name>
    <name evidence="5" type="ORF">HHO38_03590</name>
</gene>
<keyword evidence="1" id="KW-0812">Transmembrane</keyword>
<dbReference type="GeneID" id="93047419"/>
<dbReference type="EMBL" id="WKMW01000001">
    <property type="protein sequence ID" value="MRY82687.1"/>
    <property type="molecule type" value="Genomic_DNA"/>
</dbReference>
<evidence type="ECO:0000313" key="2">
    <source>
        <dbReference type="EMBL" id="CUP63164.1"/>
    </source>
</evidence>
<evidence type="ECO:0000313" key="5">
    <source>
        <dbReference type="EMBL" id="QJE27472.1"/>
    </source>
</evidence>
<feature type="transmembrane region" description="Helical" evidence="1">
    <location>
        <begin position="49"/>
        <end position="68"/>
    </location>
</feature>